<dbReference type="OrthoDB" id="5213892at2759"/>
<comment type="caution">
    <text evidence="4">The sequence shown here is derived from an EMBL/GenBank/DDBJ whole genome shotgun (WGS) entry which is preliminary data.</text>
</comment>
<dbReference type="PANTHER" id="PTHR37534">
    <property type="entry name" value="TRANSCRIPTIONAL ACTIVATOR PROTEIN UGA3"/>
    <property type="match status" value="1"/>
</dbReference>
<sequence>MDNGPREKEMANNIKQIVKYTSRRKGRLAGLYLGQNNSGITEAPTINLAPKPANSSSKNRFIITEDVDHQKSSPDSSSAQSSAQSASAGITMGLAPDSLNNFIGTPSISGNEAALLMHFLDNVFPLQYPMYKPDVAEGGRGWLLSLLLKTKPLYHASIGLSAYHRGVDAIRYAQISIDQSSMCPENGLGIMACSVQLVFFELFGVHKSSWEIHLRAATDLFAQGYRKHAAELGLLVNNETTFNTFPVAYESRDSEHSIIFLFLFGVVIWLDIVSCVNTGKSPHLLDLHPLAFDSKAQIKLENIMGCKNWVMTELGRISMLHSSKGDQIQGGIFDAHSFENQAEHIRQTIRRGLNEQFLTDLRITNADSTSLIKPKISAQEIITRLFSRAAYVYLELVVGGFKRIEENPDLHNIIAEPMMILPTLPRGDLFRAINKMHVPSSL</sequence>
<name>A0A395J6F4_9HELO</name>
<feature type="compositionally biased region" description="Low complexity" evidence="3">
    <location>
        <begin position="73"/>
        <end position="87"/>
    </location>
</feature>
<evidence type="ECO:0000256" key="3">
    <source>
        <dbReference type="SAM" id="MobiDB-lite"/>
    </source>
</evidence>
<reference evidence="4 5" key="1">
    <citation type="submission" date="2018-06" db="EMBL/GenBank/DDBJ databases">
        <title>Genome Sequence of the Brown Rot Fungal Pathogen Monilinia fructigena.</title>
        <authorList>
            <person name="Landi L."/>
            <person name="De Miccolis Angelini R.M."/>
            <person name="Pollastro S."/>
            <person name="Abate D."/>
            <person name="Faretra F."/>
            <person name="Romanazzi G."/>
        </authorList>
    </citation>
    <scope>NUCLEOTIDE SEQUENCE [LARGE SCALE GENOMIC DNA]</scope>
    <source>
        <strain evidence="4 5">Mfrg269</strain>
    </source>
</reference>
<feature type="region of interest" description="Disordered" evidence="3">
    <location>
        <begin position="68"/>
        <end position="87"/>
    </location>
</feature>
<dbReference type="PANTHER" id="PTHR37534:SF26">
    <property type="entry name" value="TRANSCRIPTION FACTOR, PUTATIVE-RELATED"/>
    <property type="match status" value="1"/>
</dbReference>
<gene>
    <name evidence="4" type="ORF">DID88_008646</name>
</gene>
<keyword evidence="2" id="KW-0539">Nucleus</keyword>
<feature type="region of interest" description="Disordered" evidence="3">
    <location>
        <begin position="35"/>
        <end position="57"/>
    </location>
</feature>
<dbReference type="GO" id="GO:0005634">
    <property type="term" value="C:nucleus"/>
    <property type="evidence" value="ECO:0007669"/>
    <property type="project" value="UniProtKB-SubCell"/>
</dbReference>
<keyword evidence="5" id="KW-1185">Reference proteome</keyword>
<evidence type="ECO:0000313" key="4">
    <source>
        <dbReference type="EMBL" id="RAL67921.1"/>
    </source>
</evidence>
<evidence type="ECO:0000313" key="5">
    <source>
        <dbReference type="Proteomes" id="UP000249056"/>
    </source>
</evidence>
<dbReference type="Proteomes" id="UP000249056">
    <property type="component" value="Unassembled WGS sequence"/>
</dbReference>
<evidence type="ECO:0000256" key="1">
    <source>
        <dbReference type="ARBA" id="ARBA00004123"/>
    </source>
</evidence>
<accession>A0A395J6F4</accession>
<dbReference type="GO" id="GO:0045944">
    <property type="term" value="P:positive regulation of transcription by RNA polymerase II"/>
    <property type="evidence" value="ECO:0007669"/>
    <property type="project" value="TreeGrafter"/>
</dbReference>
<dbReference type="GO" id="GO:0000976">
    <property type="term" value="F:transcription cis-regulatory region binding"/>
    <property type="evidence" value="ECO:0007669"/>
    <property type="project" value="TreeGrafter"/>
</dbReference>
<dbReference type="AlphaFoldDB" id="A0A395J6F4"/>
<evidence type="ECO:0000256" key="2">
    <source>
        <dbReference type="ARBA" id="ARBA00023242"/>
    </source>
</evidence>
<dbReference type="InterPro" id="IPR021858">
    <property type="entry name" value="Fun_TF"/>
</dbReference>
<dbReference type="GO" id="GO:0003700">
    <property type="term" value="F:DNA-binding transcription factor activity"/>
    <property type="evidence" value="ECO:0007669"/>
    <property type="project" value="TreeGrafter"/>
</dbReference>
<comment type="subcellular location">
    <subcellularLocation>
        <location evidence="1">Nucleus</location>
    </subcellularLocation>
</comment>
<dbReference type="Pfam" id="PF11951">
    <property type="entry name" value="Fungal_trans_2"/>
    <property type="match status" value="1"/>
</dbReference>
<evidence type="ECO:0008006" key="6">
    <source>
        <dbReference type="Google" id="ProtNLM"/>
    </source>
</evidence>
<organism evidence="4 5">
    <name type="scientific">Monilinia fructigena</name>
    <dbReference type="NCBI Taxonomy" id="38457"/>
    <lineage>
        <taxon>Eukaryota</taxon>
        <taxon>Fungi</taxon>
        <taxon>Dikarya</taxon>
        <taxon>Ascomycota</taxon>
        <taxon>Pezizomycotina</taxon>
        <taxon>Leotiomycetes</taxon>
        <taxon>Helotiales</taxon>
        <taxon>Sclerotiniaceae</taxon>
        <taxon>Monilinia</taxon>
    </lineage>
</organism>
<protein>
    <recommendedName>
        <fullName evidence="6">Transcription factor domain-containing protein</fullName>
    </recommendedName>
</protein>
<proteinExistence type="predicted"/>
<dbReference type="EMBL" id="QKRW01000002">
    <property type="protein sequence ID" value="RAL67921.1"/>
    <property type="molecule type" value="Genomic_DNA"/>
</dbReference>